<organism evidence="5 6">
    <name type="scientific">Microbacterium esteraromaticum</name>
    <dbReference type="NCBI Taxonomy" id="57043"/>
    <lineage>
        <taxon>Bacteria</taxon>
        <taxon>Bacillati</taxon>
        <taxon>Actinomycetota</taxon>
        <taxon>Actinomycetes</taxon>
        <taxon>Micrococcales</taxon>
        <taxon>Microbacteriaceae</taxon>
        <taxon>Microbacterium</taxon>
    </lineage>
</organism>
<sequence>MVVKWFEDGRLHFGLGIEDTFVPQADEGERPLDEYELTEHYQHFHSDLGLARDVGCEFMRWGVPWYRVNPAPGEWDWSWVDRVIERFDELGIRPIIDLLHYGTPLWVEREFAHPDFARFFEEYAARTAERYATTVTDYTPVNEPMIHARFSGDIGYWPPKLKGAQGYNRIAMALAEGFVRAQRAISDVLGPDATFVHVDASALFAGDVDGGHRELVDLQRQQSFLVEDLVTGRVDGQHPLLASLNAGGVSDDVLAWFRDNAVAPDVMGVNYYPRHSTQLMQEGVVHAGGFIDPWPTEDIGVSGLEQLMRTYAERYGAPVMLTETCVTDTPEVRIDWLDRSVACIDGLRAEGMDIVGYTWWPLFDMYEWTYRHATTPRADALLTMGLFDLVETDDGLARRRNPVADRFRHHATRALPARRPA</sequence>
<protein>
    <submittedName>
        <fullName evidence="5">Family 1 glycosylhydrolase</fullName>
    </submittedName>
</protein>
<dbReference type="AlphaFoldDB" id="A0A7D7WI08"/>
<dbReference type="GO" id="GO:0005975">
    <property type="term" value="P:carbohydrate metabolic process"/>
    <property type="evidence" value="ECO:0007669"/>
    <property type="project" value="InterPro"/>
</dbReference>
<evidence type="ECO:0000256" key="1">
    <source>
        <dbReference type="ARBA" id="ARBA00010838"/>
    </source>
</evidence>
<evidence type="ECO:0000256" key="3">
    <source>
        <dbReference type="ARBA" id="ARBA00023295"/>
    </source>
</evidence>
<dbReference type="Pfam" id="PF00232">
    <property type="entry name" value="Glyco_hydro_1"/>
    <property type="match status" value="1"/>
</dbReference>
<evidence type="ECO:0000313" key="5">
    <source>
        <dbReference type="EMBL" id="QMU98591.1"/>
    </source>
</evidence>
<evidence type="ECO:0000256" key="2">
    <source>
        <dbReference type="ARBA" id="ARBA00022801"/>
    </source>
</evidence>
<reference evidence="5 6" key="1">
    <citation type="journal article" date="2020" name="Front. Microbiol.">
        <title>Design of Bacterial Strain-Specific qPCR Assays Using NGS Data and Publicly Available Resources and Its Application to Track Biocontrol Strains.</title>
        <authorList>
            <person name="Hernandez I."/>
            <person name="Sant C."/>
            <person name="Martinez R."/>
            <person name="Fernandez C."/>
        </authorList>
    </citation>
    <scope>NUCLEOTIDE SEQUENCE [LARGE SCALE GENOMIC DNA]</scope>
    <source>
        <strain evidence="5 6">B24</strain>
    </source>
</reference>
<keyword evidence="2 5" id="KW-0378">Hydrolase</keyword>
<dbReference type="PANTHER" id="PTHR10353:SF36">
    <property type="entry name" value="LP05116P"/>
    <property type="match status" value="1"/>
</dbReference>
<keyword evidence="3" id="KW-0326">Glycosidase</keyword>
<dbReference type="InterPro" id="IPR001360">
    <property type="entry name" value="Glyco_hydro_1"/>
</dbReference>
<name>A0A7D7WI08_9MICO</name>
<gene>
    <name evidence="5" type="ORF">FVO59_03755</name>
</gene>
<dbReference type="GO" id="GO:0008422">
    <property type="term" value="F:beta-glucosidase activity"/>
    <property type="evidence" value="ECO:0007669"/>
    <property type="project" value="TreeGrafter"/>
</dbReference>
<dbReference type="EMBL" id="CP043732">
    <property type="protein sequence ID" value="QMU98591.1"/>
    <property type="molecule type" value="Genomic_DNA"/>
</dbReference>
<dbReference type="SUPFAM" id="SSF51445">
    <property type="entry name" value="(Trans)glycosidases"/>
    <property type="match status" value="1"/>
</dbReference>
<accession>A0A7D7WI08</accession>
<evidence type="ECO:0000313" key="6">
    <source>
        <dbReference type="Proteomes" id="UP000515708"/>
    </source>
</evidence>
<proteinExistence type="inferred from homology"/>
<comment type="similarity">
    <text evidence="1 4">Belongs to the glycosyl hydrolase 1 family.</text>
</comment>
<dbReference type="Gene3D" id="3.20.20.80">
    <property type="entry name" value="Glycosidases"/>
    <property type="match status" value="1"/>
</dbReference>
<dbReference type="Proteomes" id="UP000515708">
    <property type="component" value="Chromosome"/>
</dbReference>
<dbReference type="InterPro" id="IPR017853">
    <property type="entry name" value="GH"/>
</dbReference>
<evidence type="ECO:0000256" key="4">
    <source>
        <dbReference type="RuleBase" id="RU003690"/>
    </source>
</evidence>
<dbReference type="PANTHER" id="PTHR10353">
    <property type="entry name" value="GLYCOSYL HYDROLASE"/>
    <property type="match status" value="1"/>
</dbReference>